<dbReference type="EMBL" id="CU928161">
    <property type="protein sequence ID" value="CAR03478.1"/>
    <property type="molecule type" value="Genomic_DNA"/>
</dbReference>
<feature type="transmembrane region" description="Helical" evidence="1">
    <location>
        <begin position="57"/>
        <end position="82"/>
    </location>
</feature>
<dbReference type="HOGENOM" id="CLU_1945360_0_0_6"/>
<feature type="transmembrane region" description="Helical" evidence="1">
    <location>
        <begin position="20"/>
        <end position="45"/>
    </location>
</feature>
<keyword evidence="3" id="KW-1185">Reference proteome</keyword>
<protein>
    <submittedName>
        <fullName evidence="2">Uncharacterized protein</fullName>
    </submittedName>
</protein>
<dbReference type="Proteomes" id="UP000000747">
    <property type="component" value="Chromosome"/>
</dbReference>
<keyword evidence="1" id="KW-0812">Transmembrane</keyword>
<sequence>MVISMKSILEVFTQGNTKEKLAVIADLTTIAGISIATIIAGLLTLVAKTDKLDVGNLFGVVIISLLGLAGVCCFVALFIWVITQMSKPWGTPRGVQPLVKCAISLIFICMFLLAVFTFYEFISSMSIRY</sequence>
<accession>B7MEA5</accession>
<keyword evidence="1" id="KW-0472">Membrane</keyword>
<proteinExistence type="predicted"/>
<keyword evidence="1" id="KW-1133">Transmembrane helix</keyword>
<evidence type="ECO:0000313" key="3">
    <source>
        <dbReference type="Proteomes" id="UP000000747"/>
    </source>
</evidence>
<reference evidence="3" key="1">
    <citation type="journal article" date="2009" name="PLoS Genet.">
        <title>Organised genome dynamics in the Escherichia coli species results in highly diverse adaptive paths.</title>
        <authorList>
            <person name="Touchon M."/>
            <person name="Hoede C."/>
            <person name="Tenaillon O."/>
            <person name="Barbe V."/>
            <person name="Baeriswyl S."/>
            <person name="Bidet P."/>
            <person name="Bingen E."/>
            <person name="Bonacorsi S."/>
            <person name="Bouchier C."/>
            <person name="Bouvet O."/>
            <person name="Calteau A."/>
            <person name="Chiapello H."/>
            <person name="Clermont O."/>
            <person name="Cruveiller S."/>
            <person name="Danchin A."/>
            <person name="Diard M."/>
            <person name="Dossat C."/>
            <person name="Karoui M.E."/>
            <person name="Frapy E."/>
            <person name="Garry L."/>
            <person name="Ghigo J.M."/>
            <person name="Gilles A.M."/>
            <person name="Johnson J."/>
            <person name="Le Bouguenec C."/>
            <person name="Lescat M."/>
            <person name="Mangenot S."/>
            <person name="Martinez-Jehanne V."/>
            <person name="Matic I."/>
            <person name="Nassif X."/>
            <person name="Oztas S."/>
            <person name="Petit M.A."/>
            <person name="Pichon C."/>
            <person name="Rouy Z."/>
            <person name="Ruf C.S."/>
            <person name="Schneider D."/>
            <person name="Tourret J."/>
            <person name="Vacherie B."/>
            <person name="Vallenet D."/>
            <person name="Medigue C."/>
            <person name="Rocha E.P.C."/>
            <person name="Denamur E."/>
        </authorList>
    </citation>
    <scope>NUCLEOTIDE SEQUENCE [LARGE SCALE GENOMIC DNA]</scope>
    <source>
        <strain evidence="3">S88 / ExPEC</strain>
    </source>
</reference>
<dbReference type="KEGG" id="ecz:ECS88_2192"/>
<organism evidence="2 3">
    <name type="scientific">Escherichia coli O45:K1 (strain S88 / ExPEC)</name>
    <dbReference type="NCBI Taxonomy" id="585035"/>
    <lineage>
        <taxon>Bacteria</taxon>
        <taxon>Pseudomonadati</taxon>
        <taxon>Pseudomonadota</taxon>
        <taxon>Gammaproteobacteria</taxon>
        <taxon>Enterobacterales</taxon>
        <taxon>Enterobacteriaceae</taxon>
        <taxon>Escherichia</taxon>
    </lineage>
</organism>
<evidence type="ECO:0000256" key="1">
    <source>
        <dbReference type="SAM" id="Phobius"/>
    </source>
</evidence>
<dbReference type="AlphaFoldDB" id="B7MEA5"/>
<feature type="transmembrane region" description="Helical" evidence="1">
    <location>
        <begin position="102"/>
        <end position="122"/>
    </location>
</feature>
<gene>
    <name evidence="2" type="ordered locus">ECS88_2192</name>
</gene>
<name>B7MEA5_ECO45</name>
<evidence type="ECO:0000313" key="2">
    <source>
        <dbReference type="EMBL" id="CAR03478.1"/>
    </source>
</evidence>